<evidence type="ECO:0000256" key="1">
    <source>
        <dbReference type="SAM" id="Phobius"/>
    </source>
</evidence>
<feature type="transmembrane region" description="Helical" evidence="1">
    <location>
        <begin position="20"/>
        <end position="40"/>
    </location>
</feature>
<reference evidence="2" key="1">
    <citation type="journal article" date="2023" name="GigaByte">
        <title>Genome assembly of the bearded iris, Iris pallida Lam.</title>
        <authorList>
            <person name="Bruccoleri R.E."/>
            <person name="Oakeley E.J."/>
            <person name="Faust A.M.E."/>
            <person name="Altorfer M."/>
            <person name="Dessus-Babus S."/>
            <person name="Burckhardt D."/>
            <person name="Oertli M."/>
            <person name="Naumann U."/>
            <person name="Petersen F."/>
            <person name="Wong J."/>
        </authorList>
    </citation>
    <scope>NUCLEOTIDE SEQUENCE</scope>
    <source>
        <strain evidence="2">GSM-AAB239-AS_SAM_17_03QT</strain>
    </source>
</reference>
<evidence type="ECO:0000313" key="2">
    <source>
        <dbReference type="EMBL" id="KAJ6843812.1"/>
    </source>
</evidence>
<keyword evidence="1" id="KW-0812">Transmembrane</keyword>
<dbReference type="EMBL" id="JANAVB010006993">
    <property type="protein sequence ID" value="KAJ6843812.1"/>
    <property type="molecule type" value="Genomic_DNA"/>
</dbReference>
<protein>
    <submittedName>
        <fullName evidence="2">Ras-related protein RABH1b</fullName>
    </submittedName>
</protein>
<organism evidence="2 3">
    <name type="scientific">Iris pallida</name>
    <name type="common">Sweet iris</name>
    <dbReference type="NCBI Taxonomy" id="29817"/>
    <lineage>
        <taxon>Eukaryota</taxon>
        <taxon>Viridiplantae</taxon>
        <taxon>Streptophyta</taxon>
        <taxon>Embryophyta</taxon>
        <taxon>Tracheophyta</taxon>
        <taxon>Spermatophyta</taxon>
        <taxon>Magnoliopsida</taxon>
        <taxon>Liliopsida</taxon>
        <taxon>Asparagales</taxon>
        <taxon>Iridaceae</taxon>
        <taxon>Iridoideae</taxon>
        <taxon>Irideae</taxon>
        <taxon>Iris</taxon>
    </lineage>
</organism>
<reference evidence="2" key="2">
    <citation type="submission" date="2023-04" db="EMBL/GenBank/DDBJ databases">
        <authorList>
            <person name="Bruccoleri R.E."/>
            <person name="Oakeley E.J."/>
            <person name="Faust A.-M."/>
            <person name="Dessus-Babus S."/>
            <person name="Altorfer M."/>
            <person name="Burckhardt D."/>
            <person name="Oertli M."/>
            <person name="Naumann U."/>
            <person name="Petersen F."/>
            <person name="Wong J."/>
        </authorList>
    </citation>
    <scope>NUCLEOTIDE SEQUENCE</scope>
    <source>
        <strain evidence="2">GSM-AAB239-AS_SAM_17_03QT</strain>
        <tissue evidence="2">Leaf</tissue>
    </source>
</reference>
<dbReference type="AlphaFoldDB" id="A0AAX6HSH7"/>
<keyword evidence="3" id="KW-1185">Reference proteome</keyword>
<keyword evidence="1" id="KW-1133">Transmembrane helix</keyword>
<dbReference type="Proteomes" id="UP001140949">
    <property type="component" value="Unassembled WGS sequence"/>
</dbReference>
<sequence>MPSSRRRLGRSTLLWKKHSVVGLFINGGCNMFCWVTFWSLDCASKERRRDGSASCRWIRRTAVGKQRAMMTAGVVQVAIEKGVAAQPSIRSRPHTLPCAGGTFHSFVAAGGGYGGEGDGRLKEPY</sequence>
<name>A0AAX6HSH7_IRIPA</name>
<keyword evidence="1" id="KW-0472">Membrane</keyword>
<gene>
    <name evidence="2" type="ORF">M6B38_117070</name>
</gene>
<comment type="caution">
    <text evidence="2">The sequence shown here is derived from an EMBL/GenBank/DDBJ whole genome shotgun (WGS) entry which is preliminary data.</text>
</comment>
<accession>A0AAX6HSH7</accession>
<proteinExistence type="predicted"/>
<evidence type="ECO:0000313" key="3">
    <source>
        <dbReference type="Proteomes" id="UP001140949"/>
    </source>
</evidence>